<protein>
    <submittedName>
        <fullName evidence="1">Uncharacterized protein</fullName>
    </submittedName>
</protein>
<proteinExistence type="predicted"/>
<dbReference type="EMBL" id="PXYW01000022">
    <property type="protein sequence ID" value="PSR33348.1"/>
    <property type="molecule type" value="Genomic_DNA"/>
</dbReference>
<dbReference type="InterPro" id="IPR036388">
    <property type="entry name" value="WH-like_DNA-bd_sf"/>
</dbReference>
<evidence type="ECO:0000313" key="2">
    <source>
        <dbReference type="Proteomes" id="UP000242972"/>
    </source>
</evidence>
<dbReference type="GO" id="GO:0003677">
    <property type="term" value="F:DNA binding"/>
    <property type="evidence" value="ECO:0007669"/>
    <property type="project" value="InterPro"/>
</dbReference>
<dbReference type="AlphaFoldDB" id="A0A2T2XFU9"/>
<sequence length="208" mass="24116">MTIPRVGSAATKPLCQWIDSRRYAIHVIHIHSVNHLIEVIEKKQVDYVAIEPTWIPSEWFSPVVGLAAANDIGVILLTDYLNPQAWGMAPWPKAKELPTAKHTCLEIDWIQHQVKHQGHPITLPRRVQEFLLLIEIWPHELWTLEKLNGLAQDYGIDPFTKGSLQWIIHTIRSQLDSRHIQRVRQVGYRFHSCDRNSAKNKPEPEVRM</sequence>
<dbReference type="Proteomes" id="UP000242972">
    <property type="component" value="Unassembled WGS sequence"/>
</dbReference>
<gene>
    <name evidence="1" type="ORF">C7B46_10425</name>
</gene>
<name>A0A2T2XFU9_9FIRM</name>
<dbReference type="GO" id="GO:0006355">
    <property type="term" value="P:regulation of DNA-templated transcription"/>
    <property type="evidence" value="ECO:0007669"/>
    <property type="project" value="InterPro"/>
</dbReference>
<evidence type="ECO:0000313" key="1">
    <source>
        <dbReference type="EMBL" id="PSR33348.1"/>
    </source>
</evidence>
<dbReference type="Gene3D" id="1.10.10.10">
    <property type="entry name" value="Winged helix-like DNA-binding domain superfamily/Winged helix DNA-binding domain"/>
    <property type="match status" value="1"/>
</dbReference>
<dbReference type="InterPro" id="IPR016032">
    <property type="entry name" value="Sig_transdc_resp-reg_C-effctor"/>
</dbReference>
<reference evidence="1 2" key="1">
    <citation type="journal article" date="2014" name="BMC Genomics">
        <title>Comparison of environmental and isolate Sulfobacillus genomes reveals diverse carbon, sulfur, nitrogen, and hydrogen metabolisms.</title>
        <authorList>
            <person name="Justice N.B."/>
            <person name="Norman A."/>
            <person name="Brown C.T."/>
            <person name="Singh A."/>
            <person name="Thomas B.C."/>
            <person name="Banfield J.F."/>
        </authorList>
    </citation>
    <scope>NUCLEOTIDE SEQUENCE [LARGE SCALE GENOMIC DNA]</scope>
    <source>
        <strain evidence="1">AMDSBA4</strain>
    </source>
</reference>
<organism evidence="1 2">
    <name type="scientific">Sulfobacillus benefaciens</name>
    <dbReference type="NCBI Taxonomy" id="453960"/>
    <lineage>
        <taxon>Bacteria</taxon>
        <taxon>Bacillati</taxon>
        <taxon>Bacillota</taxon>
        <taxon>Clostridia</taxon>
        <taxon>Eubacteriales</taxon>
        <taxon>Clostridiales Family XVII. Incertae Sedis</taxon>
        <taxon>Sulfobacillus</taxon>
    </lineage>
</organism>
<dbReference type="SUPFAM" id="SSF46894">
    <property type="entry name" value="C-terminal effector domain of the bipartite response regulators"/>
    <property type="match status" value="1"/>
</dbReference>
<accession>A0A2T2XFU9</accession>
<comment type="caution">
    <text evidence="1">The sequence shown here is derived from an EMBL/GenBank/DDBJ whole genome shotgun (WGS) entry which is preliminary data.</text>
</comment>